<comment type="catalytic activity">
    <reaction evidence="1">
        <text>ATP + protein L-histidine = ADP + protein N-phospho-L-histidine.</text>
        <dbReference type="EC" id="2.7.13.3"/>
    </reaction>
</comment>
<reference evidence="8 9" key="1">
    <citation type="submission" date="2012-12" db="EMBL/GenBank/DDBJ databases">
        <title>Genome assembly of Fulvivirga imtechensis AK7.</title>
        <authorList>
            <person name="Nupur N."/>
            <person name="Khatri I."/>
            <person name="Kumar R."/>
            <person name="Subramanian S."/>
            <person name="Pinnaka A."/>
        </authorList>
    </citation>
    <scope>NUCLEOTIDE SEQUENCE [LARGE SCALE GENOMIC DNA]</scope>
    <source>
        <strain evidence="8 9">AK7</strain>
    </source>
</reference>
<keyword evidence="6" id="KW-0732">Signal</keyword>
<feature type="chain" id="PRO_5003993450" description="histidine kinase" evidence="6">
    <location>
        <begin position="24"/>
        <end position="1075"/>
    </location>
</feature>
<dbReference type="InterPro" id="IPR003594">
    <property type="entry name" value="HATPase_dom"/>
</dbReference>
<feature type="coiled-coil region" evidence="4">
    <location>
        <begin position="795"/>
        <end position="857"/>
    </location>
</feature>
<feature type="signal peptide" evidence="6">
    <location>
        <begin position="1"/>
        <end position="23"/>
    </location>
</feature>
<dbReference type="PROSITE" id="PS50109">
    <property type="entry name" value="HIS_KIN"/>
    <property type="match status" value="1"/>
</dbReference>
<dbReference type="eggNOG" id="COG3292">
    <property type="taxonomic scope" value="Bacteria"/>
</dbReference>
<keyword evidence="5" id="KW-1133">Transmembrane helix</keyword>
<dbReference type="Gene3D" id="2.60.40.10">
    <property type="entry name" value="Immunoglobulins"/>
    <property type="match status" value="1"/>
</dbReference>
<organism evidence="8 9">
    <name type="scientific">Fulvivirga imtechensis AK7</name>
    <dbReference type="NCBI Taxonomy" id="1237149"/>
    <lineage>
        <taxon>Bacteria</taxon>
        <taxon>Pseudomonadati</taxon>
        <taxon>Bacteroidota</taxon>
        <taxon>Cytophagia</taxon>
        <taxon>Cytophagales</taxon>
        <taxon>Fulvivirgaceae</taxon>
        <taxon>Fulvivirga</taxon>
    </lineage>
</organism>
<dbReference type="EC" id="2.7.13.3" evidence="2"/>
<evidence type="ECO:0000256" key="5">
    <source>
        <dbReference type="SAM" id="Phobius"/>
    </source>
</evidence>
<dbReference type="InterPro" id="IPR005467">
    <property type="entry name" value="His_kinase_dom"/>
</dbReference>
<keyword evidence="5" id="KW-0812">Transmembrane</keyword>
<keyword evidence="5" id="KW-0472">Membrane</keyword>
<dbReference type="SMART" id="SM00387">
    <property type="entry name" value="HATPase_c"/>
    <property type="match status" value="1"/>
</dbReference>
<dbReference type="GO" id="GO:0000155">
    <property type="term" value="F:phosphorelay sensor kinase activity"/>
    <property type="evidence" value="ECO:0007669"/>
    <property type="project" value="InterPro"/>
</dbReference>
<dbReference type="InterPro" id="IPR036097">
    <property type="entry name" value="HisK_dim/P_sf"/>
</dbReference>
<dbReference type="InterPro" id="IPR013783">
    <property type="entry name" value="Ig-like_fold"/>
</dbReference>
<dbReference type="OrthoDB" id="9806995at2"/>
<dbReference type="Proteomes" id="UP000011135">
    <property type="component" value="Unassembled WGS sequence"/>
</dbReference>
<dbReference type="PANTHER" id="PTHR43547:SF2">
    <property type="entry name" value="HYBRID SIGNAL TRANSDUCTION HISTIDINE KINASE C"/>
    <property type="match status" value="1"/>
</dbReference>
<protein>
    <recommendedName>
        <fullName evidence="2">histidine kinase</fullName>
        <ecNumber evidence="2">2.7.13.3</ecNumber>
    </recommendedName>
</protein>
<proteinExistence type="predicted"/>
<dbReference type="AlphaFoldDB" id="L8JUA3"/>
<keyword evidence="3" id="KW-0597">Phosphoprotein</keyword>
<dbReference type="InterPro" id="IPR011110">
    <property type="entry name" value="Reg_prop"/>
</dbReference>
<dbReference type="Gene3D" id="2.130.10.10">
    <property type="entry name" value="YVTN repeat-like/Quinoprotein amine dehydrogenase"/>
    <property type="match status" value="3"/>
</dbReference>
<keyword evidence="4" id="KW-0175">Coiled coil</keyword>
<dbReference type="SUPFAM" id="SSF47384">
    <property type="entry name" value="Homodimeric domain of signal transducing histidine kinase"/>
    <property type="match status" value="1"/>
</dbReference>
<dbReference type="STRING" id="1237149.C900_03307"/>
<dbReference type="Gene3D" id="1.10.287.130">
    <property type="match status" value="1"/>
</dbReference>
<evidence type="ECO:0000256" key="2">
    <source>
        <dbReference type="ARBA" id="ARBA00012438"/>
    </source>
</evidence>
<sequence>MKGFLYKLIAIFLIIFFSGSAIHAQNELNVDKNLDQYNYDHWTSEQGLPVNSIIHIIQARTGYIWFVSYGGITRFNGIDFYTYSSFNTPAIQNNSYTHIYEDRSGIIWASSSGAGVTAIDGEKIKIYDMEDGLPGNFVQEVVADLEGTLWVATDNGLYYKEGERFLNEDTPGELKDVNLTSIDCSQDGYLWVGTVDKGVYRFKGNDIQRYDMSTGLTSNHINYVKCEMGAVFIGTDGGMSVVEGGGIRRMTTEEGLLNNYVTSSEIDNNDILWVGTYKGFTRVDDDRYSYFSKVHPLFGQDVTSMVMDNEGNLWLGTYRQGLYKLWDGKFTNYSDLRATDQKPYVVHAIVERSTGEYLVVHQEGVSILNAEKNTLQPLNLGYDFSSTNLKSGFLDSRGNLWISTLNFLLKYNGGEPVIYNTGKGLIHDNVRLVFEDSKENIWVGTTDGITVINKNEQISYSVENGLSHEYIMSIDEDSDGNIWIGTRNGLNVFKDGKFTSFYARDGLAGDFVFRTVEDSDGVRWICGNAGLTRYKNGEFKKVLATNGLTSNTIFQLIEDDFGYYWFTTNQKGISVFKVRKSELNDFLEGRIDRVTSVAYSQEDGLKATAATSSAQSLKAKDGTLWFATNRGVEMIDPGNIKLNARKPPVAIEKVLIDNKPVTADSLITIPAGKHRITIKFAALSYIAPHSITYKYKLSGFDDDWQESQDKKEISYTNLPYGNYSFQVLAANRDGIWNDEGAVLSFYIKPAFYETNAFAVMAILIVVSLIWLVYYLRIRSLKNAQQELARIVAVRTSEITHQKEEIEAQKEAIEAQQRQIEDKNKELQKINLRLEDIVEERTDQLKKAYKELLEVNKELDTFIYRSVHDVRGPIARLQGLSHLISLETADQKILELVNLLNVTAEEMNDVFYRLLNIVRLKASELNINEVNVGKLIDRVLDRLLPNARNEVQVSIDIEEGCQLFSDKETVENIFYQLLDNAIKFKKENEVPRIEIRCRKMKGQTVSIQVTDYGLGIPKDITTKIFDMFFVGHDEISGSGLGLYTVKTAVKVLNGKIHLVNDEEGKTTFEIILPANA</sequence>
<dbReference type="SUPFAM" id="SSF63829">
    <property type="entry name" value="Calcium-dependent phosphotriesterase"/>
    <property type="match status" value="2"/>
</dbReference>
<evidence type="ECO:0000313" key="8">
    <source>
        <dbReference type="EMBL" id="ELR70872.1"/>
    </source>
</evidence>
<dbReference type="Pfam" id="PF07495">
    <property type="entry name" value="Y_Y_Y"/>
    <property type="match status" value="1"/>
</dbReference>
<feature type="domain" description="Histidine kinase" evidence="7">
    <location>
        <begin position="864"/>
        <end position="1075"/>
    </location>
</feature>
<comment type="caution">
    <text evidence="8">The sequence shown here is derived from an EMBL/GenBank/DDBJ whole genome shotgun (WGS) entry which is preliminary data.</text>
</comment>
<name>L8JUA3_9BACT</name>
<feature type="transmembrane region" description="Helical" evidence="5">
    <location>
        <begin position="756"/>
        <end position="775"/>
    </location>
</feature>
<dbReference type="Gene3D" id="3.30.565.10">
    <property type="entry name" value="Histidine kinase-like ATPase, C-terminal domain"/>
    <property type="match status" value="1"/>
</dbReference>
<gene>
    <name evidence="8" type="ORF">C900_03307</name>
</gene>
<evidence type="ECO:0000256" key="1">
    <source>
        <dbReference type="ARBA" id="ARBA00000085"/>
    </source>
</evidence>
<dbReference type="PANTHER" id="PTHR43547">
    <property type="entry name" value="TWO-COMPONENT HISTIDINE KINASE"/>
    <property type="match status" value="1"/>
</dbReference>
<dbReference type="InterPro" id="IPR011123">
    <property type="entry name" value="Y_Y_Y"/>
</dbReference>
<dbReference type="PRINTS" id="PR00344">
    <property type="entry name" value="BCTRLSENSOR"/>
</dbReference>
<dbReference type="RefSeq" id="WP_009580671.1">
    <property type="nucleotide sequence ID" value="NZ_AMZN01000048.1"/>
</dbReference>
<evidence type="ECO:0000259" key="7">
    <source>
        <dbReference type="PROSITE" id="PS50109"/>
    </source>
</evidence>
<dbReference type="SUPFAM" id="SSF55874">
    <property type="entry name" value="ATPase domain of HSP90 chaperone/DNA topoisomerase II/histidine kinase"/>
    <property type="match status" value="1"/>
</dbReference>
<dbReference type="EMBL" id="AMZN01000048">
    <property type="protein sequence ID" value="ELR70872.1"/>
    <property type="molecule type" value="Genomic_DNA"/>
</dbReference>
<dbReference type="eggNOG" id="COG0642">
    <property type="taxonomic scope" value="Bacteria"/>
</dbReference>
<dbReference type="InterPro" id="IPR036890">
    <property type="entry name" value="HATPase_C_sf"/>
</dbReference>
<dbReference type="Pfam" id="PF07494">
    <property type="entry name" value="Reg_prop"/>
    <property type="match status" value="3"/>
</dbReference>
<evidence type="ECO:0000256" key="6">
    <source>
        <dbReference type="SAM" id="SignalP"/>
    </source>
</evidence>
<evidence type="ECO:0000256" key="4">
    <source>
        <dbReference type="SAM" id="Coils"/>
    </source>
</evidence>
<dbReference type="InterPro" id="IPR015943">
    <property type="entry name" value="WD40/YVTN_repeat-like_dom_sf"/>
</dbReference>
<evidence type="ECO:0000313" key="9">
    <source>
        <dbReference type="Proteomes" id="UP000011135"/>
    </source>
</evidence>
<evidence type="ECO:0000256" key="3">
    <source>
        <dbReference type="ARBA" id="ARBA00022553"/>
    </source>
</evidence>
<keyword evidence="9" id="KW-1185">Reference proteome</keyword>
<dbReference type="InterPro" id="IPR004358">
    <property type="entry name" value="Sig_transdc_His_kin-like_C"/>
</dbReference>
<accession>L8JUA3</accession>
<dbReference type="Pfam" id="PF02518">
    <property type="entry name" value="HATPase_c"/>
    <property type="match status" value="1"/>
</dbReference>